<dbReference type="Pfam" id="PF04134">
    <property type="entry name" value="DCC1-like"/>
    <property type="match status" value="1"/>
</dbReference>
<dbReference type="RefSeq" id="WP_378157200.1">
    <property type="nucleotide sequence ID" value="NZ_JBHSEC010000022.1"/>
</dbReference>
<dbReference type="PANTHER" id="PTHR33639">
    <property type="entry name" value="THIOL-DISULFIDE OXIDOREDUCTASE DCC"/>
    <property type="match status" value="1"/>
</dbReference>
<comment type="caution">
    <text evidence="1">The sequence shown here is derived from an EMBL/GenBank/DDBJ whole genome shotgun (WGS) entry which is preliminary data.</text>
</comment>
<name>A0ABV8X9E8_9LACT</name>
<protein>
    <submittedName>
        <fullName evidence="1">Thiol-disulfide oxidoreductase DCC family protein</fullName>
    </submittedName>
</protein>
<sequence>MERIVLFDGVCNFCNSSVQFIINRDPAGKIQFASQQSVVGENLMAAHGITGNDSMVYIEDGQAYTKSTAALRIAKHLTMPWSICSVLTILPLPIRDSIYSLIAKYRYRWFGKRDSCMIPPPSIRNRFLHD</sequence>
<dbReference type="EMBL" id="JBHSEC010000022">
    <property type="protein sequence ID" value="MFC4411823.1"/>
    <property type="molecule type" value="Genomic_DNA"/>
</dbReference>
<evidence type="ECO:0000313" key="1">
    <source>
        <dbReference type="EMBL" id="MFC4411823.1"/>
    </source>
</evidence>
<organism evidence="1 2">
    <name type="scientific">Chungangia koreensis</name>
    <dbReference type="NCBI Taxonomy" id="752657"/>
    <lineage>
        <taxon>Bacteria</taxon>
        <taxon>Bacillati</taxon>
        <taxon>Bacillota</taxon>
        <taxon>Bacilli</taxon>
        <taxon>Lactobacillales</taxon>
        <taxon>Chungangia</taxon>
    </lineage>
</organism>
<keyword evidence="2" id="KW-1185">Reference proteome</keyword>
<gene>
    <name evidence="1" type="ORF">ACFOZY_15645</name>
</gene>
<reference evidence="2" key="1">
    <citation type="journal article" date="2019" name="Int. J. Syst. Evol. Microbiol.">
        <title>The Global Catalogue of Microorganisms (GCM) 10K type strain sequencing project: providing services to taxonomists for standard genome sequencing and annotation.</title>
        <authorList>
            <consortium name="The Broad Institute Genomics Platform"/>
            <consortium name="The Broad Institute Genome Sequencing Center for Infectious Disease"/>
            <person name="Wu L."/>
            <person name="Ma J."/>
        </authorList>
    </citation>
    <scope>NUCLEOTIDE SEQUENCE [LARGE SCALE GENOMIC DNA]</scope>
    <source>
        <strain evidence="2">CCUG 59778</strain>
    </source>
</reference>
<dbReference type="Proteomes" id="UP001595817">
    <property type="component" value="Unassembled WGS sequence"/>
</dbReference>
<proteinExistence type="predicted"/>
<evidence type="ECO:0000313" key="2">
    <source>
        <dbReference type="Proteomes" id="UP001595817"/>
    </source>
</evidence>
<dbReference type="InterPro" id="IPR007263">
    <property type="entry name" value="DCC1-like"/>
</dbReference>
<dbReference type="PANTHER" id="PTHR33639:SF2">
    <property type="entry name" value="DUF393 DOMAIN-CONTAINING PROTEIN"/>
    <property type="match status" value="1"/>
</dbReference>
<accession>A0ABV8X9E8</accession>
<dbReference type="InterPro" id="IPR052927">
    <property type="entry name" value="DCC_oxidoreductase"/>
</dbReference>